<dbReference type="InterPro" id="IPR029063">
    <property type="entry name" value="SAM-dependent_MTases_sf"/>
</dbReference>
<dbReference type="GO" id="GO:0008168">
    <property type="term" value="F:methyltransferase activity"/>
    <property type="evidence" value="ECO:0007669"/>
    <property type="project" value="UniProtKB-KW"/>
</dbReference>
<keyword evidence="3" id="KW-1185">Reference proteome</keyword>
<reference evidence="2 3" key="1">
    <citation type="submission" date="2020-07" db="EMBL/GenBank/DDBJ databases">
        <title>Sequencing the genomes of 1000 actinobacteria strains.</title>
        <authorList>
            <person name="Klenk H.-P."/>
        </authorList>
    </citation>
    <scope>NUCLEOTIDE SEQUENCE [LARGE SCALE GENOMIC DNA]</scope>
    <source>
        <strain evidence="2 3">DSM 104001</strain>
    </source>
</reference>
<comment type="caution">
    <text evidence="2">The sequence shown here is derived from an EMBL/GenBank/DDBJ whole genome shotgun (WGS) entry which is preliminary data.</text>
</comment>
<dbReference type="Pfam" id="PF13649">
    <property type="entry name" value="Methyltransf_25"/>
    <property type="match status" value="1"/>
</dbReference>
<gene>
    <name evidence="2" type="ORF">GGQ55_001195</name>
</gene>
<dbReference type="Gene3D" id="3.40.50.150">
    <property type="entry name" value="Vaccinia Virus protein VP39"/>
    <property type="match status" value="1"/>
</dbReference>
<dbReference type="RefSeq" id="WP_179715570.1">
    <property type="nucleotide sequence ID" value="NZ_JACBZT010000001.1"/>
</dbReference>
<protein>
    <submittedName>
        <fullName evidence="2">SAM-dependent methyltransferase</fullName>
    </submittedName>
</protein>
<dbReference type="EMBL" id="JACBZT010000001">
    <property type="protein sequence ID" value="NYJ04917.1"/>
    <property type="molecule type" value="Genomic_DNA"/>
</dbReference>
<evidence type="ECO:0000313" key="2">
    <source>
        <dbReference type="EMBL" id="NYJ04917.1"/>
    </source>
</evidence>
<sequence length="250" mass="26428">MRAAQRWAEELAAWAIDPAILAAAPESPYGFPPGLFGSRRGSVVTHEAVRGGRPGSVLDVGCGGGAASIPVGAAELLAVDESADMLDRYRAAAAPTPVRTWCGRWPDVAGEVPAADVVVAANVVYNVPDLPGFLTALTGHARCRVVVELTDAHPWTALAPLWRHFHGQGRPDGPTSVLFGEVLADLGIAAGSSTWERLDLFRGGDPAEVLAFTRRRLCLPADRDPEIAAELARLDDAPPPTATTFWWDVG</sequence>
<organism evidence="2 3">
    <name type="scientific">Petropleomorpha daqingensis</name>
    <dbReference type="NCBI Taxonomy" id="2026353"/>
    <lineage>
        <taxon>Bacteria</taxon>
        <taxon>Bacillati</taxon>
        <taxon>Actinomycetota</taxon>
        <taxon>Actinomycetes</taxon>
        <taxon>Geodermatophilales</taxon>
        <taxon>Geodermatophilaceae</taxon>
        <taxon>Petropleomorpha</taxon>
    </lineage>
</organism>
<dbReference type="GO" id="GO:0032259">
    <property type="term" value="P:methylation"/>
    <property type="evidence" value="ECO:0007669"/>
    <property type="project" value="UniProtKB-KW"/>
</dbReference>
<keyword evidence="2" id="KW-0489">Methyltransferase</keyword>
<evidence type="ECO:0000259" key="1">
    <source>
        <dbReference type="Pfam" id="PF13649"/>
    </source>
</evidence>
<dbReference type="SUPFAM" id="SSF53335">
    <property type="entry name" value="S-adenosyl-L-methionine-dependent methyltransferases"/>
    <property type="match status" value="1"/>
</dbReference>
<dbReference type="CDD" id="cd02440">
    <property type="entry name" value="AdoMet_MTases"/>
    <property type="match status" value="1"/>
</dbReference>
<proteinExistence type="predicted"/>
<evidence type="ECO:0000313" key="3">
    <source>
        <dbReference type="Proteomes" id="UP000541969"/>
    </source>
</evidence>
<dbReference type="AlphaFoldDB" id="A0A853CC46"/>
<dbReference type="InterPro" id="IPR041698">
    <property type="entry name" value="Methyltransf_25"/>
</dbReference>
<accession>A0A853CC46</accession>
<keyword evidence="2" id="KW-0808">Transferase</keyword>
<dbReference type="Proteomes" id="UP000541969">
    <property type="component" value="Unassembled WGS sequence"/>
</dbReference>
<feature type="domain" description="Methyltransferase" evidence="1">
    <location>
        <begin position="57"/>
        <end position="136"/>
    </location>
</feature>
<name>A0A853CC46_9ACTN</name>